<gene>
    <name evidence="2" type="ORF">LY90DRAFT_663184</name>
</gene>
<dbReference type="InterPro" id="IPR052607">
    <property type="entry name" value="CEP104-like"/>
</dbReference>
<name>A0A1Y2FR95_9FUNG</name>
<dbReference type="InterPro" id="IPR048738">
    <property type="entry name" value="CEP104_Znf"/>
</dbReference>
<dbReference type="GO" id="GO:0005929">
    <property type="term" value="C:cilium"/>
    <property type="evidence" value="ECO:0007669"/>
    <property type="project" value="TreeGrafter"/>
</dbReference>
<dbReference type="OrthoDB" id="66599at2759"/>
<dbReference type="InterPro" id="IPR023580">
    <property type="entry name" value="RNA_pol_su_RPB10"/>
</dbReference>
<keyword evidence="3" id="KW-1185">Reference proteome</keyword>
<dbReference type="PANTHER" id="PTHR13371">
    <property type="entry name" value="GLYCINE-, GLUTAMATE-, THIENYLCYCLOHEXYLPIPERIDINE-BINDING PROTEIN"/>
    <property type="match status" value="1"/>
</dbReference>
<comment type="caution">
    <text evidence="2">The sequence shown here is derived from an EMBL/GenBank/DDBJ whole genome shotgun (WGS) entry which is preliminary data.</text>
</comment>
<dbReference type="Pfam" id="PF21039">
    <property type="entry name" value="CEP104_ZnF"/>
    <property type="match status" value="1"/>
</dbReference>
<dbReference type="PANTHER" id="PTHR13371:SF0">
    <property type="entry name" value="CENTROSOMAL PROTEIN OF 104 KDA"/>
    <property type="match status" value="1"/>
</dbReference>
<dbReference type="EMBL" id="MCOG01000002">
    <property type="protein sequence ID" value="ORY86532.1"/>
    <property type="molecule type" value="Genomic_DNA"/>
</dbReference>
<accession>A0A1Y2FR95</accession>
<evidence type="ECO:0000259" key="1">
    <source>
        <dbReference type="Pfam" id="PF21039"/>
    </source>
</evidence>
<evidence type="ECO:0000313" key="3">
    <source>
        <dbReference type="Proteomes" id="UP000193920"/>
    </source>
</evidence>
<organism evidence="2 3">
    <name type="scientific">Neocallimastix californiae</name>
    <dbReference type="NCBI Taxonomy" id="1754190"/>
    <lineage>
        <taxon>Eukaryota</taxon>
        <taxon>Fungi</taxon>
        <taxon>Fungi incertae sedis</taxon>
        <taxon>Chytridiomycota</taxon>
        <taxon>Chytridiomycota incertae sedis</taxon>
        <taxon>Neocallimastigomycetes</taxon>
        <taxon>Neocallimastigales</taxon>
        <taxon>Neocallimastigaceae</taxon>
        <taxon>Neocallimastix</taxon>
    </lineage>
</organism>
<dbReference type="AlphaFoldDB" id="A0A1Y2FR95"/>
<dbReference type="SUPFAM" id="SSF46924">
    <property type="entry name" value="RNA polymerase subunit RPB10"/>
    <property type="match status" value="1"/>
</dbReference>
<sequence>MEIIRSSESFTQDYEELSEDLSQIHEKAKHDEINNVNRSFSSRMMGDTSSYFETSTTNRSKIMETENEVSIIENSELYIENLNKNHICIFCEEKNEKFNENTLDQHYRNECPMLVNCYRCQLIVEASSLSYHLCNDCEFKSDYRKCNKCDLAISRNERIKHQRYHNNNKQDDALINGYKPIRCQLCNKIINSKYGIYYKKLDKNDKNYNNNLTMLENKMWKDHMLNCKNNERNKIKRSV</sequence>
<evidence type="ECO:0000313" key="2">
    <source>
        <dbReference type="EMBL" id="ORY86532.1"/>
    </source>
</evidence>
<dbReference type="Proteomes" id="UP000193920">
    <property type="component" value="Unassembled WGS sequence"/>
</dbReference>
<feature type="domain" description="Centrosomal protein CEP104 Zn finger" evidence="1">
    <location>
        <begin position="88"/>
        <end position="194"/>
    </location>
</feature>
<protein>
    <recommendedName>
        <fullName evidence="1">Centrosomal protein CEP104 Zn finger domain-containing protein</fullName>
    </recommendedName>
</protein>
<proteinExistence type="predicted"/>
<reference evidence="2 3" key="1">
    <citation type="submission" date="2016-08" db="EMBL/GenBank/DDBJ databases">
        <title>A Parts List for Fungal Cellulosomes Revealed by Comparative Genomics.</title>
        <authorList>
            <consortium name="DOE Joint Genome Institute"/>
            <person name="Haitjema C.H."/>
            <person name="Gilmore S.P."/>
            <person name="Henske J.K."/>
            <person name="Solomon K.V."/>
            <person name="De Groot R."/>
            <person name="Kuo A."/>
            <person name="Mondo S.J."/>
            <person name="Salamov A.A."/>
            <person name="Labutti K."/>
            <person name="Zhao Z."/>
            <person name="Chiniquy J."/>
            <person name="Barry K."/>
            <person name="Brewer H.M."/>
            <person name="Purvine S.O."/>
            <person name="Wright A.T."/>
            <person name="Boxma B."/>
            <person name="Van Alen T."/>
            <person name="Hackstein J.H."/>
            <person name="Baker S.E."/>
            <person name="Grigoriev I.V."/>
            <person name="O'Malley M.A."/>
        </authorList>
    </citation>
    <scope>NUCLEOTIDE SEQUENCE [LARGE SCALE GENOMIC DNA]</scope>
    <source>
        <strain evidence="2 3">G1</strain>
    </source>
</reference>